<dbReference type="AlphaFoldDB" id="A0A562TAD5"/>
<evidence type="ECO:0000256" key="1">
    <source>
        <dbReference type="ARBA" id="ARBA00005417"/>
    </source>
</evidence>
<dbReference type="PROSITE" id="PS50893">
    <property type="entry name" value="ABC_TRANSPORTER_2"/>
    <property type="match status" value="1"/>
</dbReference>
<dbReference type="Gene3D" id="3.40.50.300">
    <property type="entry name" value="P-loop containing nucleotide triphosphate hydrolases"/>
    <property type="match status" value="1"/>
</dbReference>
<dbReference type="InterPro" id="IPR003439">
    <property type="entry name" value="ABC_transporter-like_ATP-bd"/>
</dbReference>
<evidence type="ECO:0000256" key="3">
    <source>
        <dbReference type="ARBA" id="ARBA00022741"/>
    </source>
</evidence>
<reference evidence="8 9" key="1">
    <citation type="submission" date="2019-07" db="EMBL/GenBank/DDBJ databases">
        <title>Genomic Encyclopedia of Archaeal and Bacterial Type Strains, Phase II (KMG-II): from individual species to whole genera.</title>
        <authorList>
            <person name="Goeker M."/>
        </authorList>
    </citation>
    <scope>NUCLEOTIDE SEQUENCE [LARGE SCALE GENOMIC DNA]</scope>
    <source>
        <strain evidence="8 9">ATCC BAA-252</strain>
    </source>
</reference>
<evidence type="ECO:0000313" key="8">
    <source>
        <dbReference type="EMBL" id="TWI90088.1"/>
    </source>
</evidence>
<dbReference type="OrthoDB" id="9805601at2"/>
<dbReference type="SMART" id="SM00382">
    <property type="entry name" value="AAA"/>
    <property type="match status" value="1"/>
</dbReference>
<name>A0A562TAD5_9HYPH</name>
<dbReference type="GO" id="GO:0016887">
    <property type="term" value="F:ATP hydrolysis activity"/>
    <property type="evidence" value="ECO:0007669"/>
    <property type="project" value="InterPro"/>
</dbReference>
<dbReference type="PANTHER" id="PTHR42794:SF1">
    <property type="entry name" value="HEMIN IMPORT ATP-BINDING PROTEIN HMUV"/>
    <property type="match status" value="1"/>
</dbReference>
<keyword evidence="4 8" id="KW-0067">ATP-binding</keyword>
<dbReference type="NCBIfam" id="NF010068">
    <property type="entry name" value="PRK13548.1"/>
    <property type="match status" value="1"/>
</dbReference>
<dbReference type="Proteomes" id="UP000320593">
    <property type="component" value="Unassembled WGS sequence"/>
</dbReference>
<dbReference type="InterPro" id="IPR003593">
    <property type="entry name" value="AAA+_ATPase"/>
</dbReference>
<organism evidence="8 9">
    <name type="scientific">Roseibium hamelinense</name>
    <dbReference type="NCBI Taxonomy" id="150831"/>
    <lineage>
        <taxon>Bacteria</taxon>
        <taxon>Pseudomonadati</taxon>
        <taxon>Pseudomonadota</taxon>
        <taxon>Alphaproteobacteria</taxon>
        <taxon>Hyphomicrobiales</taxon>
        <taxon>Stappiaceae</taxon>
        <taxon>Roseibium</taxon>
    </lineage>
</organism>
<feature type="domain" description="ABC transporter" evidence="7">
    <location>
        <begin position="18"/>
        <end position="259"/>
    </location>
</feature>
<evidence type="ECO:0000256" key="4">
    <source>
        <dbReference type="ARBA" id="ARBA00022840"/>
    </source>
</evidence>
<protein>
    <submittedName>
        <fullName evidence="8">Iron complex transport system ATP-binding protein</fullName>
    </submittedName>
</protein>
<dbReference type="CDD" id="cd03214">
    <property type="entry name" value="ABC_Iron-Siderophores_B12_Hemin"/>
    <property type="match status" value="1"/>
</dbReference>
<evidence type="ECO:0000313" key="9">
    <source>
        <dbReference type="Proteomes" id="UP000320593"/>
    </source>
</evidence>
<keyword evidence="9" id="KW-1185">Reference proteome</keyword>
<gene>
    <name evidence="8" type="ORF">JM93_01065</name>
</gene>
<comment type="function">
    <text evidence="6">Part of the ABC transporter complex HmuTUV involved in hemin import. Responsible for energy coupling to the transport system.</text>
</comment>
<accession>A0A562TAD5</accession>
<comment type="caution">
    <text evidence="8">The sequence shown here is derived from an EMBL/GenBank/DDBJ whole genome shotgun (WGS) entry which is preliminary data.</text>
</comment>
<comment type="similarity">
    <text evidence="1">Belongs to the ABC transporter superfamily.</text>
</comment>
<keyword evidence="2" id="KW-0813">Transport</keyword>
<keyword evidence="3" id="KW-0547">Nucleotide-binding</keyword>
<dbReference type="GO" id="GO:0005524">
    <property type="term" value="F:ATP binding"/>
    <property type="evidence" value="ECO:0007669"/>
    <property type="project" value="UniProtKB-KW"/>
</dbReference>
<dbReference type="RefSeq" id="WP_145341128.1">
    <property type="nucleotide sequence ID" value="NZ_SMLY01000086.1"/>
</dbReference>
<sequence length="280" mass="30706">MTIAPFLTDRNATSRELLRVKDAGIRLGGTQIVDGVSFTVEARAFHTIIGPNGSGKSTLLKAVIGEHGYSGSICLAGHEIRRTRPEHLAFVRGVLAQQTSVAFPMTVSEVISLGFTSNAAGHKQEHRRQRIRQALCAVDLQGFEARLYPDLSGGEQQRVQLARVLCQVWEPVLPDGTPRWLFLDEPVSSLDIKHQIQIMTLAADYARRGGGILAVMHDLNLTARFADTVLVMRGGRAMAQGRVADVFEDDILSTAYDHPIRVNVTPKDTEMPFVLPFGDP</sequence>
<keyword evidence="5" id="KW-1278">Translocase</keyword>
<evidence type="ECO:0000259" key="7">
    <source>
        <dbReference type="PROSITE" id="PS50893"/>
    </source>
</evidence>
<dbReference type="Pfam" id="PF00005">
    <property type="entry name" value="ABC_tran"/>
    <property type="match status" value="1"/>
</dbReference>
<evidence type="ECO:0000256" key="6">
    <source>
        <dbReference type="ARBA" id="ARBA00037066"/>
    </source>
</evidence>
<dbReference type="EMBL" id="VLLF01000002">
    <property type="protein sequence ID" value="TWI90088.1"/>
    <property type="molecule type" value="Genomic_DNA"/>
</dbReference>
<dbReference type="PROSITE" id="PS00211">
    <property type="entry name" value="ABC_TRANSPORTER_1"/>
    <property type="match status" value="1"/>
</dbReference>
<dbReference type="SUPFAM" id="SSF52540">
    <property type="entry name" value="P-loop containing nucleoside triphosphate hydrolases"/>
    <property type="match status" value="1"/>
</dbReference>
<evidence type="ECO:0000256" key="5">
    <source>
        <dbReference type="ARBA" id="ARBA00022967"/>
    </source>
</evidence>
<proteinExistence type="inferred from homology"/>
<evidence type="ECO:0000256" key="2">
    <source>
        <dbReference type="ARBA" id="ARBA00022448"/>
    </source>
</evidence>
<dbReference type="InterPro" id="IPR027417">
    <property type="entry name" value="P-loop_NTPase"/>
</dbReference>
<dbReference type="InterPro" id="IPR017871">
    <property type="entry name" value="ABC_transporter-like_CS"/>
</dbReference>
<dbReference type="PANTHER" id="PTHR42794">
    <property type="entry name" value="HEMIN IMPORT ATP-BINDING PROTEIN HMUV"/>
    <property type="match status" value="1"/>
</dbReference>